<keyword evidence="4 8" id="KW-0812">Transmembrane</keyword>
<dbReference type="PROSITE" id="PS52016">
    <property type="entry name" value="TONB_DEPENDENT_REC_3"/>
    <property type="match status" value="1"/>
</dbReference>
<accession>A0A0G3X7T2</accession>
<feature type="signal peptide" evidence="10">
    <location>
        <begin position="1"/>
        <end position="27"/>
    </location>
</feature>
<dbReference type="Pfam" id="PF07715">
    <property type="entry name" value="Plug"/>
    <property type="match status" value="1"/>
</dbReference>
<dbReference type="Gene3D" id="2.40.170.20">
    <property type="entry name" value="TonB-dependent receptor, beta-barrel domain"/>
    <property type="match status" value="1"/>
</dbReference>
<organism evidence="13 14">
    <name type="scientific">Pelagerythrobacter marensis</name>
    <dbReference type="NCBI Taxonomy" id="543877"/>
    <lineage>
        <taxon>Bacteria</taxon>
        <taxon>Pseudomonadati</taxon>
        <taxon>Pseudomonadota</taxon>
        <taxon>Alphaproteobacteria</taxon>
        <taxon>Sphingomonadales</taxon>
        <taxon>Erythrobacteraceae</taxon>
        <taxon>Pelagerythrobacter</taxon>
    </lineage>
</organism>
<evidence type="ECO:0000313" key="14">
    <source>
        <dbReference type="Proteomes" id="UP000037643"/>
    </source>
</evidence>
<dbReference type="InterPro" id="IPR012910">
    <property type="entry name" value="Plug_dom"/>
</dbReference>
<evidence type="ECO:0000256" key="9">
    <source>
        <dbReference type="RuleBase" id="RU003357"/>
    </source>
</evidence>
<evidence type="ECO:0000259" key="12">
    <source>
        <dbReference type="Pfam" id="PF07715"/>
    </source>
</evidence>
<protein>
    <submittedName>
        <fullName evidence="13">TonB-dependent receptor</fullName>
    </submittedName>
</protein>
<dbReference type="STRING" id="543877.AM2010_375"/>
<gene>
    <name evidence="13" type="ORF">AM2010_375</name>
</gene>
<comment type="similarity">
    <text evidence="8 9">Belongs to the TonB-dependent receptor family.</text>
</comment>
<evidence type="ECO:0000256" key="3">
    <source>
        <dbReference type="ARBA" id="ARBA00022452"/>
    </source>
</evidence>
<evidence type="ECO:0000256" key="10">
    <source>
        <dbReference type="SAM" id="SignalP"/>
    </source>
</evidence>
<comment type="subcellular location">
    <subcellularLocation>
        <location evidence="1 8">Cell outer membrane</location>
        <topology evidence="1 8">Multi-pass membrane protein</topology>
    </subcellularLocation>
</comment>
<keyword evidence="7 8" id="KW-0998">Cell outer membrane</keyword>
<dbReference type="SUPFAM" id="SSF56935">
    <property type="entry name" value="Porins"/>
    <property type="match status" value="1"/>
</dbReference>
<dbReference type="EMBL" id="CP011805">
    <property type="protein sequence ID" value="AKM06463.1"/>
    <property type="molecule type" value="Genomic_DNA"/>
</dbReference>
<dbReference type="InterPro" id="IPR000531">
    <property type="entry name" value="Beta-barrel_TonB"/>
</dbReference>
<keyword evidence="6 8" id="KW-0472">Membrane</keyword>
<dbReference type="PANTHER" id="PTHR47234:SF2">
    <property type="entry name" value="TONB-DEPENDENT RECEPTOR"/>
    <property type="match status" value="1"/>
</dbReference>
<dbReference type="KEGG" id="amx:AM2010_375"/>
<dbReference type="InterPro" id="IPR039426">
    <property type="entry name" value="TonB-dep_rcpt-like"/>
</dbReference>
<dbReference type="AlphaFoldDB" id="A0A0G3X7T2"/>
<keyword evidence="13" id="KW-0675">Receptor</keyword>
<keyword evidence="14" id="KW-1185">Reference proteome</keyword>
<evidence type="ECO:0000256" key="7">
    <source>
        <dbReference type="ARBA" id="ARBA00023237"/>
    </source>
</evidence>
<evidence type="ECO:0000256" key="1">
    <source>
        <dbReference type="ARBA" id="ARBA00004571"/>
    </source>
</evidence>
<keyword evidence="3 8" id="KW-1134">Transmembrane beta strand</keyword>
<dbReference type="Pfam" id="PF00593">
    <property type="entry name" value="TonB_dep_Rec_b-barrel"/>
    <property type="match status" value="1"/>
</dbReference>
<feature type="domain" description="TonB-dependent receptor plug" evidence="12">
    <location>
        <begin position="55"/>
        <end position="164"/>
    </location>
</feature>
<evidence type="ECO:0000259" key="11">
    <source>
        <dbReference type="Pfam" id="PF00593"/>
    </source>
</evidence>
<reference evidence="13 14" key="1">
    <citation type="submission" date="2015-06" db="EMBL/GenBank/DDBJ databases">
        <authorList>
            <person name="Kim K.M."/>
        </authorList>
    </citation>
    <scope>NUCLEOTIDE SEQUENCE [LARGE SCALE GENOMIC DNA]</scope>
    <source>
        <strain evidence="13 14">KCTC 22370</strain>
    </source>
</reference>
<keyword evidence="2 8" id="KW-0813">Transport</keyword>
<evidence type="ECO:0000256" key="6">
    <source>
        <dbReference type="ARBA" id="ARBA00023136"/>
    </source>
</evidence>
<name>A0A0G3X7T2_9SPHN</name>
<keyword evidence="10" id="KW-0732">Signal</keyword>
<dbReference type="PATRIC" id="fig|543877.4.peg.378"/>
<evidence type="ECO:0000256" key="8">
    <source>
        <dbReference type="PROSITE-ProRule" id="PRU01360"/>
    </source>
</evidence>
<proteinExistence type="inferred from homology"/>
<evidence type="ECO:0000256" key="4">
    <source>
        <dbReference type="ARBA" id="ARBA00022692"/>
    </source>
</evidence>
<dbReference type="InterPro" id="IPR036942">
    <property type="entry name" value="Beta-barrel_TonB_sf"/>
</dbReference>
<sequence precursor="true">MKNSTILKASAAPIALGLALSSAPAFAQDSEAGAQAQTGQTIVVTGSRIQNPNLENASPVAVVTSEELGLQQANTPEESLRQIPGLVPSVGSNVNNGNGGATYVNLRGLGENRNLVLLNGTRLVPQGLNGLTNIDVIPVALLERMDVLTGGAGAAYGADAISGVVNFVTKSDFEGVDLSLSNQITEEGDGHTFRADLLVGGNFADGRGNAVFAVGYTNRDAVFQGDRPYGVNNISSFSGNAGGSSTAVPSVITVPGTTSGTLQVQGDSLVPFYEPFNFNPYNVYQTPLKQYRLYGAARYEVSDAIEVFTEGMFVQSTTSTIIAPSGTFRNVLDTPLSNPFMGDGIRNQICGFDTDGDAPGTQRLFSQAECDAAATATDPNDPNYRTVGLDYGRRFVEFGPRLNDYRTRLFQVKAGARGPLTDTLDWEVFGAYGESENVSRQSGNGTLTRLQQAVLATDPNECLDTSNGCVPIDLFGPLGSLTPAVRDFLDVGNSGTEGAELSQVQAFIAGDLGFGISSEPISIALGGEYRDYYAFSRSDLLSQTPGEVLGNGAAAPDTEGSYDVKEVFGELIVPLARGTAFADELTLELGGRISDYSTTGTEYTWKVGGTWSPIPSFQVRGGYQSVTRAPNIEELFDVPTTGLDNFGTDPCSGSAPVNDANLRAICLAQGAPVNSIGNIQVDPAGQVNVTTGGNPDLDAENAKTWTLGAVFQPDFIRNFTMTVDYYNITLEDAITEPNIGDVFAACFDNNPSPNNPACTAIRRNPATGNLFGSVATTPGLPLNLTNQGRLFTDGIDLTMNWSTDLGFAGLDLGFAGNWTNRSEFKANQDDPQGLNRDCVGLYSINCSSIQPEFSFTQRTTLRFDDFDLSLRWRYIDGVQYEPIQLANDFAAAEAENRDDNGVLLPVADQGCPDYEGADPGGCVPNPEFRSISAEHYFDLTAVWRAADNFSFTAGIINLFNNKPKVVGSNIGSTAYNSGNVYPSTYDPLGRRFSVTARLTF</sequence>
<dbReference type="GO" id="GO:0009279">
    <property type="term" value="C:cell outer membrane"/>
    <property type="evidence" value="ECO:0007669"/>
    <property type="project" value="UniProtKB-SubCell"/>
</dbReference>
<feature type="domain" description="TonB-dependent receptor-like beta-barrel" evidence="11">
    <location>
        <begin position="377"/>
        <end position="958"/>
    </location>
</feature>
<dbReference type="Gene3D" id="2.170.130.10">
    <property type="entry name" value="TonB-dependent receptor, plug domain"/>
    <property type="match status" value="1"/>
</dbReference>
<evidence type="ECO:0000256" key="5">
    <source>
        <dbReference type="ARBA" id="ARBA00023077"/>
    </source>
</evidence>
<evidence type="ECO:0000313" key="13">
    <source>
        <dbReference type="EMBL" id="AKM06463.1"/>
    </source>
</evidence>
<dbReference type="PANTHER" id="PTHR47234">
    <property type="match status" value="1"/>
</dbReference>
<dbReference type="Proteomes" id="UP000037643">
    <property type="component" value="Chromosome"/>
</dbReference>
<dbReference type="InterPro" id="IPR037066">
    <property type="entry name" value="Plug_dom_sf"/>
</dbReference>
<feature type="chain" id="PRO_5002561976" evidence="10">
    <location>
        <begin position="28"/>
        <end position="1000"/>
    </location>
</feature>
<keyword evidence="5 9" id="KW-0798">TonB box</keyword>
<evidence type="ECO:0000256" key="2">
    <source>
        <dbReference type="ARBA" id="ARBA00022448"/>
    </source>
</evidence>